<feature type="transmembrane region" description="Helical" evidence="1">
    <location>
        <begin position="94"/>
        <end position="116"/>
    </location>
</feature>
<evidence type="ECO:0000259" key="2">
    <source>
        <dbReference type="Pfam" id="PF05425"/>
    </source>
</evidence>
<keyword evidence="1" id="KW-1133">Transmembrane helix</keyword>
<sequence>MYQAAVAVHILSAVVWLGGMLFLAMVMLPAARKAMQSGGPGAGLDVLRNAAKRFLPVAWTAMVLLGLSGAYLAWEHWGIRPGVFFTDSGRFMHILQAKSLLFLIVVLLSLMHDFWLGPKILEKLDQARASGQELPQSLGRKVVRMTAGVNLLAVLTILFLAVWMIRP</sequence>
<dbReference type="InterPro" id="IPR008457">
    <property type="entry name" value="Cu-R_CopD_dom"/>
</dbReference>
<protein>
    <recommendedName>
        <fullName evidence="2">Copper resistance protein D domain-containing protein</fullName>
    </recommendedName>
</protein>
<accession>A0A160V8E8</accession>
<name>A0A160V8E8_9ZZZZ</name>
<dbReference type="EMBL" id="FAXA01000207">
    <property type="protein sequence ID" value="CUV02244.1"/>
    <property type="molecule type" value="Genomic_DNA"/>
</dbReference>
<feature type="transmembrane region" description="Helical" evidence="1">
    <location>
        <begin position="6"/>
        <end position="28"/>
    </location>
</feature>
<reference evidence="3" key="1">
    <citation type="submission" date="2015-10" db="EMBL/GenBank/DDBJ databases">
        <authorList>
            <person name="Gilbert D.G."/>
        </authorList>
    </citation>
    <scope>NUCLEOTIDE SEQUENCE</scope>
</reference>
<organism evidence="3">
    <name type="scientific">hydrothermal vent metagenome</name>
    <dbReference type="NCBI Taxonomy" id="652676"/>
    <lineage>
        <taxon>unclassified sequences</taxon>
        <taxon>metagenomes</taxon>
        <taxon>ecological metagenomes</taxon>
    </lineage>
</organism>
<keyword evidence="1" id="KW-0472">Membrane</keyword>
<feature type="transmembrane region" description="Helical" evidence="1">
    <location>
        <begin position="54"/>
        <end position="74"/>
    </location>
</feature>
<feature type="transmembrane region" description="Helical" evidence="1">
    <location>
        <begin position="147"/>
        <end position="165"/>
    </location>
</feature>
<proteinExistence type="predicted"/>
<keyword evidence="1" id="KW-0812">Transmembrane</keyword>
<feature type="domain" description="Copper resistance protein D" evidence="2">
    <location>
        <begin position="50"/>
        <end position="163"/>
    </location>
</feature>
<gene>
    <name evidence="3" type="ORF">MGWOODY_Clf1745</name>
</gene>
<dbReference type="GO" id="GO:0016020">
    <property type="term" value="C:membrane"/>
    <property type="evidence" value="ECO:0007669"/>
    <property type="project" value="InterPro"/>
</dbReference>
<dbReference type="Pfam" id="PF05425">
    <property type="entry name" value="CopD"/>
    <property type="match status" value="1"/>
</dbReference>
<dbReference type="AlphaFoldDB" id="A0A160V8E8"/>
<evidence type="ECO:0000313" key="3">
    <source>
        <dbReference type="EMBL" id="CUV02244.1"/>
    </source>
</evidence>
<evidence type="ECO:0000256" key="1">
    <source>
        <dbReference type="SAM" id="Phobius"/>
    </source>
</evidence>